<organism evidence="13 14">
    <name type="scientific">Sphingopyxis terrae subsp. terrae NBRC 15098</name>
    <dbReference type="NCBI Taxonomy" id="1219058"/>
    <lineage>
        <taxon>Bacteria</taxon>
        <taxon>Pseudomonadati</taxon>
        <taxon>Pseudomonadota</taxon>
        <taxon>Alphaproteobacteria</taxon>
        <taxon>Sphingomonadales</taxon>
        <taxon>Sphingomonadaceae</taxon>
        <taxon>Sphingopyxis</taxon>
    </lineage>
</organism>
<evidence type="ECO:0000256" key="3">
    <source>
        <dbReference type="ARBA" id="ARBA00005161"/>
    </source>
</evidence>
<dbReference type="KEGG" id="ster:AOA14_12425"/>
<dbReference type="NCBIfam" id="NF003652">
    <property type="entry name" value="PRK05286.2-5"/>
    <property type="match status" value="1"/>
</dbReference>
<dbReference type="PANTHER" id="PTHR48109">
    <property type="entry name" value="DIHYDROOROTATE DEHYDROGENASE (QUINONE), MITOCHONDRIAL-RELATED"/>
    <property type="match status" value="1"/>
</dbReference>
<dbReference type="PROSITE" id="PS00912">
    <property type="entry name" value="DHODEHASE_2"/>
    <property type="match status" value="1"/>
</dbReference>
<dbReference type="GO" id="GO:0005737">
    <property type="term" value="C:cytoplasm"/>
    <property type="evidence" value="ECO:0007669"/>
    <property type="project" value="InterPro"/>
</dbReference>
<comment type="similarity">
    <text evidence="4 11">Belongs to the dihydroorotate dehydrogenase family. Type 2 subfamily.</text>
</comment>
<evidence type="ECO:0000256" key="10">
    <source>
        <dbReference type="ARBA" id="ARBA00048639"/>
    </source>
</evidence>
<reference evidence="13 14" key="2">
    <citation type="journal article" date="2016" name="Genome Announc.">
        <title>Complete Genome Sequence of Sphingopyxis terrae Strain 203-1 (NBRC 111660), a Polyethylene Glycol Degrader.</title>
        <authorList>
            <person name="Ohtsubo Y."/>
            <person name="Nonoyama S."/>
            <person name="Nagata Y."/>
            <person name="Numata M."/>
            <person name="Tsuchikane K."/>
            <person name="Hosoyama A."/>
            <person name="Yamazoe A."/>
            <person name="Tsuda M."/>
            <person name="Fujita N."/>
            <person name="Kawai F."/>
        </authorList>
    </citation>
    <scope>NUCLEOTIDE SEQUENCE [LARGE SCALE GENOMIC DNA]</scope>
    <source>
        <strain evidence="13 14">203-1</strain>
    </source>
</reference>
<dbReference type="STRING" id="1219058.AOA14_12425"/>
<evidence type="ECO:0000313" key="14">
    <source>
        <dbReference type="Proteomes" id="UP000076234"/>
    </source>
</evidence>
<feature type="binding site" evidence="11">
    <location>
        <position position="71"/>
    </location>
    <ligand>
        <name>substrate</name>
    </ligand>
</feature>
<evidence type="ECO:0000256" key="7">
    <source>
        <dbReference type="ARBA" id="ARBA00022975"/>
    </source>
</evidence>
<dbReference type="InterPro" id="IPR013785">
    <property type="entry name" value="Aldolase_TIM"/>
</dbReference>
<evidence type="ECO:0000256" key="11">
    <source>
        <dbReference type="HAMAP-Rule" id="MF_00225"/>
    </source>
</evidence>
<evidence type="ECO:0000259" key="12">
    <source>
        <dbReference type="Pfam" id="PF01180"/>
    </source>
</evidence>
<dbReference type="HAMAP" id="MF_00225">
    <property type="entry name" value="DHO_dh_type2"/>
    <property type="match status" value="1"/>
</dbReference>
<dbReference type="GO" id="GO:0044205">
    <property type="term" value="P:'de novo' UMP biosynthetic process"/>
    <property type="evidence" value="ECO:0007669"/>
    <property type="project" value="UniProtKB-UniRule"/>
</dbReference>
<feature type="active site" description="Nucleophile" evidence="11">
    <location>
        <position position="181"/>
    </location>
</feature>
<name>A0A142W044_9SPHN</name>
<comment type="pathway">
    <text evidence="3 11">Pyrimidine metabolism; UMP biosynthesis via de novo pathway; orotate from (S)-dihydroorotate (quinone route): step 1/1.</text>
</comment>
<comment type="function">
    <text evidence="1 11">Catalyzes the conversion of dihydroorotate to orotate with quinone as electron acceptor.</text>
</comment>
<dbReference type="Pfam" id="PF01180">
    <property type="entry name" value="DHO_dh"/>
    <property type="match status" value="1"/>
</dbReference>
<dbReference type="SUPFAM" id="SSF51395">
    <property type="entry name" value="FMN-linked oxidoreductases"/>
    <property type="match status" value="1"/>
</dbReference>
<dbReference type="UniPathway" id="UPA00070">
    <property type="reaction ID" value="UER00946"/>
</dbReference>
<feature type="binding site" evidence="11">
    <location>
        <position position="183"/>
    </location>
    <ligand>
        <name>substrate</name>
    </ligand>
</feature>
<dbReference type="InterPro" id="IPR050074">
    <property type="entry name" value="DHO_dehydrogenase"/>
</dbReference>
<feature type="binding site" evidence="11">
    <location>
        <position position="297"/>
    </location>
    <ligand>
        <name>FMN</name>
        <dbReference type="ChEBI" id="CHEBI:58210"/>
    </ligand>
</feature>
<evidence type="ECO:0000256" key="8">
    <source>
        <dbReference type="ARBA" id="ARBA00023002"/>
    </source>
</evidence>
<feature type="binding site" evidence="11">
    <location>
        <position position="147"/>
    </location>
    <ligand>
        <name>FMN</name>
        <dbReference type="ChEBI" id="CHEBI:58210"/>
    </ligand>
</feature>
<feature type="binding site" evidence="11">
    <location>
        <position position="246"/>
    </location>
    <ligand>
        <name>FMN</name>
        <dbReference type="ChEBI" id="CHEBI:58210"/>
    </ligand>
</feature>
<evidence type="ECO:0000313" key="13">
    <source>
        <dbReference type="EMBL" id="AMU95413.1"/>
    </source>
</evidence>
<feature type="binding site" evidence="11">
    <location>
        <begin position="247"/>
        <end position="248"/>
    </location>
    <ligand>
        <name>substrate</name>
    </ligand>
</feature>
<comment type="cofactor">
    <cofactor evidence="11">
        <name>FMN</name>
        <dbReference type="ChEBI" id="CHEBI:58210"/>
    </cofactor>
    <text evidence="11">Binds 1 FMN per subunit.</text>
</comment>
<dbReference type="PANTHER" id="PTHR48109:SF4">
    <property type="entry name" value="DIHYDROOROTATE DEHYDROGENASE (QUINONE), MITOCHONDRIAL"/>
    <property type="match status" value="1"/>
</dbReference>
<dbReference type="GO" id="GO:0106430">
    <property type="term" value="F:dihydroorotate dehydrogenase (quinone) activity"/>
    <property type="evidence" value="ECO:0007669"/>
    <property type="project" value="UniProtKB-EC"/>
</dbReference>
<dbReference type="NCBIfam" id="NF003645">
    <property type="entry name" value="PRK05286.1-2"/>
    <property type="match status" value="1"/>
</dbReference>
<sequence length="356" mass="36921">MSLFASAADAAYGLVRPVVHATDGEAAHNLTLAALQPLPRARRALTSPVLATELAGLHFPNPVGLAPGFDKDARVAHAMPHFGFGFVEVGTLTPLPQDGNPRPRLFRLVEDRAVVNRMGFNNGGQAKAADRIACLRRYGLPVPLGINIGANKDSADRIADYAKGTAAMAPLADYLTVNISSPNTPGLRALQDRGALEALLDGVAAAQPAGAAKPVFLKVAPDLEPADIDDIVAVAIDKRLAAIIVSNTTITRPPLASRHADEAGGLSGAPLHDLALQRLRDFRRASGGTVPLIGVGGIANADQAWARIRAGASLIQIYSAMVFEGPGLAARIAHGLEARAARDGFARVSDAVGADA</sequence>
<keyword evidence="7 11" id="KW-0665">Pyrimidine biosynthesis</keyword>
<keyword evidence="8 11" id="KW-0560">Oxidoreductase</keyword>
<dbReference type="GO" id="GO:0005886">
    <property type="term" value="C:plasma membrane"/>
    <property type="evidence" value="ECO:0007669"/>
    <property type="project" value="UniProtKB-SubCell"/>
</dbReference>
<evidence type="ECO:0000256" key="6">
    <source>
        <dbReference type="ARBA" id="ARBA00022643"/>
    </source>
</evidence>
<feature type="binding site" evidence="11">
    <location>
        <position position="268"/>
    </location>
    <ligand>
        <name>FMN</name>
        <dbReference type="ChEBI" id="CHEBI:58210"/>
    </ligand>
</feature>
<feature type="binding site" evidence="11">
    <location>
        <position position="91"/>
    </location>
    <ligand>
        <name>FMN</name>
        <dbReference type="ChEBI" id="CHEBI:58210"/>
    </ligand>
</feature>
<dbReference type="Proteomes" id="UP000076234">
    <property type="component" value="Chromosome"/>
</dbReference>
<evidence type="ECO:0000256" key="5">
    <source>
        <dbReference type="ARBA" id="ARBA00022630"/>
    </source>
</evidence>
<feature type="binding site" evidence="11">
    <location>
        <begin position="67"/>
        <end position="71"/>
    </location>
    <ligand>
        <name>FMN</name>
        <dbReference type="ChEBI" id="CHEBI:58210"/>
    </ligand>
</feature>
<dbReference type="CDD" id="cd04738">
    <property type="entry name" value="DHOD_2_like"/>
    <property type="match status" value="1"/>
</dbReference>
<keyword evidence="11" id="KW-1003">Cell membrane</keyword>
<dbReference type="EMBL" id="CP013342">
    <property type="protein sequence ID" value="AMU95413.1"/>
    <property type="molecule type" value="Genomic_DNA"/>
</dbReference>
<feature type="binding site" evidence="11">
    <location>
        <position position="178"/>
    </location>
    <ligand>
        <name>FMN</name>
        <dbReference type="ChEBI" id="CHEBI:58210"/>
    </ligand>
</feature>
<keyword evidence="6 11" id="KW-0288">FMN</keyword>
<dbReference type="InterPro" id="IPR005719">
    <property type="entry name" value="Dihydroorotate_DH_2"/>
</dbReference>
<comment type="subunit">
    <text evidence="11">Monomer.</text>
</comment>
<comment type="catalytic activity">
    <reaction evidence="10 11">
        <text>(S)-dihydroorotate + a quinone = orotate + a quinol</text>
        <dbReference type="Rhea" id="RHEA:30187"/>
        <dbReference type="ChEBI" id="CHEBI:24646"/>
        <dbReference type="ChEBI" id="CHEBI:30839"/>
        <dbReference type="ChEBI" id="CHEBI:30864"/>
        <dbReference type="ChEBI" id="CHEBI:132124"/>
        <dbReference type="EC" id="1.3.5.2"/>
    </reaction>
</comment>
<evidence type="ECO:0000256" key="2">
    <source>
        <dbReference type="ARBA" id="ARBA00004370"/>
    </source>
</evidence>
<dbReference type="Gene3D" id="3.20.20.70">
    <property type="entry name" value="Aldolase class I"/>
    <property type="match status" value="1"/>
</dbReference>
<keyword evidence="9 11" id="KW-0472">Membrane</keyword>
<feature type="binding site" evidence="11">
    <location>
        <position position="218"/>
    </location>
    <ligand>
        <name>FMN</name>
        <dbReference type="ChEBI" id="CHEBI:58210"/>
    </ligand>
</feature>
<feature type="binding site" evidence="11">
    <location>
        <position position="178"/>
    </location>
    <ligand>
        <name>substrate</name>
    </ligand>
</feature>
<feature type="binding site" evidence="11">
    <location>
        <begin position="318"/>
        <end position="319"/>
    </location>
    <ligand>
        <name>FMN</name>
        <dbReference type="ChEBI" id="CHEBI:58210"/>
    </ligand>
</feature>
<proteinExistence type="inferred from homology"/>
<accession>A0A142W044</accession>
<keyword evidence="5 11" id="KW-0285">Flavoprotein</keyword>
<dbReference type="PROSITE" id="PS00911">
    <property type="entry name" value="DHODEHASE_1"/>
    <property type="match status" value="1"/>
</dbReference>
<reference evidence="14" key="1">
    <citation type="submission" date="2015-11" db="EMBL/GenBank/DDBJ databases">
        <title>Complete genome sequence of a polyethylene glycol-degrading strain Sphingopyxis terrae strain 203-1 (NBRC 15098).</title>
        <authorList>
            <person name="Yoshiyuki O."/>
            <person name="Shouta N."/>
            <person name="Nagata Y."/>
            <person name="Numata M."/>
            <person name="Tsuchikane K."/>
            <person name="Hosoyama A."/>
            <person name="Yamazoe A."/>
            <person name="Tsuda M."/>
            <person name="Fujita N."/>
            <person name="Kawai F."/>
        </authorList>
    </citation>
    <scope>NUCLEOTIDE SEQUENCE [LARGE SCALE GENOMIC DNA]</scope>
    <source>
        <strain evidence="14">203-1</strain>
    </source>
</reference>
<gene>
    <name evidence="11" type="primary">pyrD</name>
    <name evidence="13" type="ORF">AOA14_12425</name>
</gene>
<dbReference type="RefSeq" id="WP_062902038.1">
    <property type="nucleotide sequence ID" value="NZ_CP013342.1"/>
</dbReference>
<evidence type="ECO:0000256" key="4">
    <source>
        <dbReference type="ARBA" id="ARBA00005359"/>
    </source>
</evidence>
<evidence type="ECO:0000256" key="9">
    <source>
        <dbReference type="ARBA" id="ARBA00023136"/>
    </source>
</evidence>
<dbReference type="AlphaFoldDB" id="A0A142W044"/>
<dbReference type="InterPro" id="IPR001295">
    <property type="entry name" value="Dihydroorotate_DH_CS"/>
</dbReference>
<comment type="subcellular location">
    <subcellularLocation>
        <location evidence="11">Cell membrane</location>
        <topology evidence="11">Peripheral membrane protein</topology>
    </subcellularLocation>
    <subcellularLocation>
        <location evidence="2">Membrane</location>
    </subcellularLocation>
</comment>
<evidence type="ECO:0000256" key="1">
    <source>
        <dbReference type="ARBA" id="ARBA00003125"/>
    </source>
</evidence>
<dbReference type="EC" id="1.3.5.2" evidence="11"/>
<dbReference type="GO" id="GO:0006207">
    <property type="term" value="P:'de novo' pyrimidine nucleobase biosynthetic process"/>
    <property type="evidence" value="ECO:0007669"/>
    <property type="project" value="UniProtKB-UniRule"/>
</dbReference>
<protein>
    <recommendedName>
        <fullName evidence="11">Dihydroorotate dehydrogenase (quinone)</fullName>
        <ecNumber evidence="11">1.3.5.2</ecNumber>
    </recommendedName>
    <alternativeName>
        <fullName evidence="11">DHOdehase</fullName>
        <shortName evidence="11">DHOD</shortName>
        <shortName evidence="11">DHODase</shortName>
    </alternativeName>
    <alternativeName>
        <fullName evidence="11">Dihydroorotate oxidase</fullName>
    </alternativeName>
</protein>
<feature type="domain" description="Dihydroorotate dehydrogenase catalytic" evidence="12">
    <location>
        <begin position="50"/>
        <end position="338"/>
    </location>
</feature>
<feature type="binding site" evidence="11">
    <location>
        <begin position="116"/>
        <end position="120"/>
    </location>
    <ligand>
        <name>substrate</name>
    </ligand>
</feature>
<dbReference type="InterPro" id="IPR005720">
    <property type="entry name" value="Dihydroorotate_DH_cat"/>
</dbReference>
<dbReference type="NCBIfam" id="TIGR01036">
    <property type="entry name" value="pyrD_sub2"/>
    <property type="match status" value="1"/>
</dbReference>